<dbReference type="EMBL" id="CP033915">
    <property type="protein sequence ID" value="AZA86431.1"/>
    <property type="molecule type" value="Genomic_DNA"/>
</dbReference>
<protein>
    <recommendedName>
        <fullName evidence="5">RHS repeat-associated core domain-containing protein</fullName>
    </recommendedName>
</protein>
<sequence length="156" mass="17411">MLHNNTAANFDNAYQYKYNGKELQETGMYDYVARFYMPDIGRWGVVDPLAEVTSHLSPYHYGNNNPLMYNDPTGMLSQSFIDQLQNSPHGTTWYNTGVGFSNNWGNSMDYDGHSVNWSMQYTNSLLRNAGVGPAVNYFAYIGGGGGGYSVQNNVLS</sequence>
<dbReference type="InterPro" id="IPR050708">
    <property type="entry name" value="T6SS_VgrG/RHS"/>
</dbReference>
<dbReference type="InterPro" id="IPR022385">
    <property type="entry name" value="Rhs_assc_core"/>
</dbReference>
<organism evidence="1 3">
    <name type="scientific">Chryseobacterium shandongense</name>
    <dbReference type="NCBI Taxonomy" id="1493872"/>
    <lineage>
        <taxon>Bacteria</taxon>
        <taxon>Pseudomonadati</taxon>
        <taxon>Bacteroidota</taxon>
        <taxon>Flavobacteriia</taxon>
        <taxon>Flavobacteriales</taxon>
        <taxon>Weeksellaceae</taxon>
        <taxon>Chryseobacterium group</taxon>
        <taxon>Chryseobacterium</taxon>
    </lineage>
</organism>
<dbReference type="EMBL" id="CP033912">
    <property type="protein sequence ID" value="AZA94841.1"/>
    <property type="molecule type" value="Genomic_DNA"/>
</dbReference>
<evidence type="ECO:0008006" key="5">
    <source>
        <dbReference type="Google" id="ProtNLM"/>
    </source>
</evidence>
<dbReference type="PANTHER" id="PTHR32305">
    <property type="match status" value="1"/>
</dbReference>
<dbReference type="Proteomes" id="UP000274073">
    <property type="component" value="Chromosome"/>
</dbReference>
<proteinExistence type="predicted"/>
<dbReference type="PANTHER" id="PTHR32305:SF15">
    <property type="entry name" value="PROTEIN RHSA-RELATED"/>
    <property type="match status" value="1"/>
</dbReference>
<evidence type="ECO:0000313" key="2">
    <source>
        <dbReference type="EMBL" id="AZA94841.1"/>
    </source>
</evidence>
<evidence type="ECO:0000313" key="4">
    <source>
        <dbReference type="Proteomes" id="UP000281741"/>
    </source>
</evidence>
<accession>A0AAD0YH90</accession>
<dbReference type="NCBIfam" id="TIGR03696">
    <property type="entry name" value="Rhs_assc_core"/>
    <property type="match status" value="1"/>
</dbReference>
<gene>
    <name evidence="1" type="ORF">EG349_06335</name>
    <name evidence="2" type="ORF">EG353_04345</name>
</gene>
<name>A0AAD0YH90_9FLAO</name>
<dbReference type="AlphaFoldDB" id="A0AAD0YH90"/>
<keyword evidence="4" id="KW-1185">Reference proteome</keyword>
<dbReference type="Gene3D" id="2.180.10.10">
    <property type="entry name" value="RHS repeat-associated core"/>
    <property type="match status" value="1"/>
</dbReference>
<evidence type="ECO:0000313" key="1">
    <source>
        <dbReference type="EMBL" id="AZA86431.1"/>
    </source>
</evidence>
<dbReference type="Proteomes" id="UP000281741">
    <property type="component" value="Chromosome"/>
</dbReference>
<reference evidence="3 4" key="1">
    <citation type="submission" date="2018-11" db="EMBL/GenBank/DDBJ databases">
        <title>Proposal to divide the Flavobacteriaceae and reorganize its genera based on Amino Acid Identity values calculated from whole genome sequences.</title>
        <authorList>
            <person name="Nicholson A.C."/>
            <person name="Gulvik C.A."/>
            <person name="Whitney A.M."/>
            <person name="Humrighouse B.W."/>
            <person name="Bell M."/>
            <person name="Holmes B."/>
            <person name="Steigerwalt A.G."/>
            <person name="Villarma A."/>
            <person name="Sheth M."/>
            <person name="Batra D."/>
            <person name="Pryor J."/>
            <person name="Bernardet J.-F."/>
            <person name="Hugo C."/>
            <person name="Kampfer P."/>
            <person name="Newman J."/>
            <person name="McQuiston J.R."/>
        </authorList>
    </citation>
    <scope>NUCLEOTIDE SEQUENCE [LARGE SCALE GENOMIC DNA]</scope>
    <source>
        <strain evidence="1 3">G0207</strain>
        <strain evidence="2 4">H5143</strain>
    </source>
</reference>
<evidence type="ECO:0000313" key="3">
    <source>
        <dbReference type="Proteomes" id="UP000274073"/>
    </source>
</evidence>